<dbReference type="EMBL" id="BMYQ01000001">
    <property type="protein sequence ID" value="GGW21508.1"/>
    <property type="molecule type" value="Genomic_DNA"/>
</dbReference>
<reference evidence="2" key="1">
    <citation type="journal article" date="2014" name="Int. J. Syst. Evol. Microbiol.">
        <title>Complete genome sequence of Corynebacterium casei LMG S-19264T (=DSM 44701T), isolated from a smear-ripened cheese.</title>
        <authorList>
            <consortium name="US DOE Joint Genome Institute (JGI-PGF)"/>
            <person name="Walter F."/>
            <person name="Albersmeier A."/>
            <person name="Kalinowski J."/>
            <person name="Ruckert C."/>
        </authorList>
    </citation>
    <scope>NUCLEOTIDE SEQUENCE</scope>
    <source>
        <strain evidence="2">KCTC 23714</strain>
    </source>
</reference>
<evidence type="ECO:0000313" key="3">
    <source>
        <dbReference type="Proteomes" id="UP000628984"/>
    </source>
</evidence>
<organism evidence="2 3">
    <name type="scientific">Gemmobacter lanyuensis</name>
    <dbReference type="NCBI Taxonomy" id="1054497"/>
    <lineage>
        <taxon>Bacteria</taxon>
        <taxon>Pseudomonadati</taxon>
        <taxon>Pseudomonadota</taxon>
        <taxon>Alphaproteobacteria</taxon>
        <taxon>Rhodobacterales</taxon>
        <taxon>Paracoccaceae</taxon>
        <taxon>Gemmobacter</taxon>
    </lineage>
</organism>
<reference evidence="2" key="2">
    <citation type="submission" date="2020-09" db="EMBL/GenBank/DDBJ databases">
        <authorList>
            <person name="Sun Q."/>
            <person name="Kim S."/>
        </authorList>
    </citation>
    <scope>NUCLEOTIDE SEQUENCE</scope>
    <source>
        <strain evidence="2">KCTC 23714</strain>
    </source>
</reference>
<dbReference type="InterPro" id="IPR019301">
    <property type="entry name" value="Flagellar_prot_FlgJ_N"/>
</dbReference>
<sequence length="101" mass="10253">MKLDTAPLLGLAPAPGLQPARGNDAAAIAQVAKGFEELFLGLLLKSGRAASLGEDIAGSNAVTATRDMLDAQLAREGAQRAGFGIAEAVARQFSPNLHGKG</sequence>
<evidence type="ECO:0000313" key="2">
    <source>
        <dbReference type="EMBL" id="GGW21508.1"/>
    </source>
</evidence>
<keyword evidence="3" id="KW-1185">Reference proteome</keyword>
<dbReference type="RefSeq" id="WP_189631956.1">
    <property type="nucleotide sequence ID" value="NZ_BMYQ01000001.1"/>
</dbReference>
<protein>
    <recommendedName>
        <fullName evidence="1">Flagellar protein FlgJ N-terminal domain-containing protein</fullName>
    </recommendedName>
</protein>
<gene>
    <name evidence="2" type="ORF">GCM10011452_02150</name>
</gene>
<comment type="caution">
    <text evidence="2">The sequence shown here is derived from an EMBL/GenBank/DDBJ whole genome shotgun (WGS) entry which is preliminary data.</text>
</comment>
<dbReference type="Proteomes" id="UP000628984">
    <property type="component" value="Unassembled WGS sequence"/>
</dbReference>
<evidence type="ECO:0000259" key="1">
    <source>
        <dbReference type="Pfam" id="PF10135"/>
    </source>
</evidence>
<accession>A0A918INH0</accession>
<proteinExistence type="predicted"/>
<feature type="domain" description="Flagellar protein FlgJ N-terminal" evidence="1">
    <location>
        <begin position="45"/>
        <end position="92"/>
    </location>
</feature>
<dbReference type="Pfam" id="PF10135">
    <property type="entry name" value="Rod-binding"/>
    <property type="match status" value="1"/>
</dbReference>
<name>A0A918INH0_9RHOB</name>
<dbReference type="AlphaFoldDB" id="A0A918INH0"/>